<evidence type="ECO:0000313" key="3">
    <source>
        <dbReference type="Proteomes" id="UP000515153"/>
    </source>
</evidence>
<feature type="transmembrane region" description="Helical" evidence="2">
    <location>
        <begin position="95"/>
        <end position="111"/>
    </location>
</feature>
<feature type="transmembrane region" description="Helical" evidence="2">
    <location>
        <begin position="161"/>
        <end position="182"/>
    </location>
</feature>
<dbReference type="AlphaFoldDB" id="A0A6P8AT22"/>
<reference evidence="4" key="1">
    <citation type="journal article" date="2019" name="Mol. Biol. Evol.">
        <title>Blast fungal genomes show frequent chromosomal changes, gene gains and losses, and effector gene turnover.</title>
        <authorList>
            <person name="Gomez Luciano L.B."/>
            <person name="Jason Tsai I."/>
            <person name="Chuma I."/>
            <person name="Tosa Y."/>
            <person name="Chen Y.H."/>
            <person name="Li J.Y."/>
            <person name="Li M.Y."/>
            <person name="Jade Lu M.Y."/>
            <person name="Nakayashiki H."/>
            <person name="Li W.H."/>
        </authorList>
    </citation>
    <scope>NUCLEOTIDE SEQUENCE</scope>
    <source>
        <strain evidence="4">NI907</strain>
    </source>
</reference>
<feature type="region of interest" description="Disordered" evidence="1">
    <location>
        <begin position="413"/>
        <end position="440"/>
    </location>
</feature>
<dbReference type="RefSeq" id="XP_030978058.1">
    <property type="nucleotide sequence ID" value="XM_031129107.1"/>
</dbReference>
<organism evidence="3 4">
    <name type="scientific">Pyricularia grisea</name>
    <name type="common">Crabgrass-specific blast fungus</name>
    <name type="synonym">Magnaporthe grisea</name>
    <dbReference type="NCBI Taxonomy" id="148305"/>
    <lineage>
        <taxon>Eukaryota</taxon>
        <taxon>Fungi</taxon>
        <taxon>Dikarya</taxon>
        <taxon>Ascomycota</taxon>
        <taxon>Pezizomycotina</taxon>
        <taxon>Sordariomycetes</taxon>
        <taxon>Sordariomycetidae</taxon>
        <taxon>Magnaporthales</taxon>
        <taxon>Pyriculariaceae</taxon>
        <taxon>Pyricularia</taxon>
    </lineage>
</organism>
<feature type="transmembrane region" description="Helical" evidence="2">
    <location>
        <begin position="214"/>
        <end position="233"/>
    </location>
</feature>
<dbReference type="KEGG" id="pgri:PgNI_09118"/>
<dbReference type="GeneID" id="41964015"/>
<gene>
    <name evidence="4" type="ORF">PgNI_09118</name>
</gene>
<feature type="transmembrane region" description="Helical" evidence="2">
    <location>
        <begin position="281"/>
        <end position="302"/>
    </location>
</feature>
<feature type="compositionally biased region" description="Low complexity" evidence="1">
    <location>
        <begin position="510"/>
        <end position="527"/>
    </location>
</feature>
<dbReference type="SUPFAM" id="SSF48097">
    <property type="entry name" value="Regulator of G-protein signaling, RGS"/>
    <property type="match status" value="1"/>
</dbReference>
<evidence type="ECO:0008006" key="5">
    <source>
        <dbReference type="Google" id="ProtNLM"/>
    </source>
</evidence>
<accession>A0A6P8AT22</accession>
<feature type="transmembrane region" description="Helical" evidence="2">
    <location>
        <begin position="245"/>
        <end position="269"/>
    </location>
</feature>
<protein>
    <recommendedName>
        <fullName evidence="5">RGS domain-containing protein</fullName>
    </recommendedName>
</protein>
<evidence type="ECO:0000313" key="4">
    <source>
        <dbReference type="RefSeq" id="XP_030978058.1"/>
    </source>
</evidence>
<keyword evidence="2" id="KW-0472">Membrane</keyword>
<keyword evidence="3" id="KW-1185">Reference proteome</keyword>
<reference evidence="4" key="3">
    <citation type="submission" date="2025-08" db="UniProtKB">
        <authorList>
            <consortium name="RefSeq"/>
        </authorList>
    </citation>
    <scope>IDENTIFICATION</scope>
    <source>
        <strain evidence="4">NI907</strain>
    </source>
</reference>
<dbReference type="Gene3D" id="1.10.167.10">
    <property type="entry name" value="Regulator of G-protein Signalling 4, domain 2"/>
    <property type="match status" value="1"/>
</dbReference>
<dbReference type="InterPro" id="IPR036305">
    <property type="entry name" value="RGS_sf"/>
</dbReference>
<reference evidence="4" key="2">
    <citation type="submission" date="2019-10" db="EMBL/GenBank/DDBJ databases">
        <authorList>
            <consortium name="NCBI Genome Project"/>
        </authorList>
    </citation>
    <scope>NUCLEOTIDE SEQUENCE</scope>
    <source>
        <strain evidence="4">NI907</strain>
    </source>
</reference>
<feature type="region of interest" description="Disordered" evidence="1">
    <location>
        <begin position="503"/>
        <end position="531"/>
    </location>
</feature>
<feature type="transmembrane region" description="Helical" evidence="2">
    <location>
        <begin position="27"/>
        <end position="49"/>
    </location>
</feature>
<sequence>MDNSTAAHAAPPAAAPPAPAFNSEPVALFWVAWGGFWTVMVLCGMIFLFKNRRMPFLKIRGLGLSFGAVILLHLYWLSCQIGLSIGAYVPDNIEFWIMGLYLPFGIALFHASNSRFLHVADAQKRYAEKATAYSGPKKHRCGCKDKTLMGRFRKLDYSTRIVAIVCVGMLLQLILTVTMFLVSRKYHPWFGIPGTEVTGTPMQQSMERGRGWEWWPSIFWQFFWAWMVAPVILWKSREIKDTQGWRLQTLACCIASLPATPMWLVAVYVPAMAPVNRYFIPPQWICLSINFIEIFTIFIPCWQVVMHKTLRKETLESIANWEAKRRENPERRTSFVTDSTKIGSATGASWKFLSDVEKATGQSESVFTMGALDYVLEKNPEPLRKFSALRDFSGENIGFLSAVADWKSAEGNRLRSSGMGKAGTSGTSEKEDVEDESEPEINRKRFNQALHIYAEFISPRHAEFQVNIASHDLRRLEDIFEDAARILYGDGHHLENPAVPFETSDWVENGSSSSSTAAGSSDGLSSTETEDRGRAQYFGEIPQEFSMSVYDAAENSIKYLVLTNTWPKFVKEGRASISEHSIDSADTDDSRSPLARISVYLRNMKY</sequence>
<evidence type="ECO:0000256" key="2">
    <source>
        <dbReference type="SAM" id="Phobius"/>
    </source>
</evidence>
<keyword evidence="2" id="KW-1133">Transmembrane helix</keyword>
<proteinExistence type="predicted"/>
<feature type="transmembrane region" description="Helical" evidence="2">
    <location>
        <begin position="61"/>
        <end position="89"/>
    </location>
</feature>
<dbReference type="InterPro" id="IPR044926">
    <property type="entry name" value="RGS_subdomain_2"/>
</dbReference>
<dbReference type="Proteomes" id="UP000515153">
    <property type="component" value="Unplaced"/>
</dbReference>
<keyword evidence="2" id="KW-0812">Transmembrane</keyword>
<name>A0A6P8AT22_PYRGI</name>
<evidence type="ECO:0000256" key="1">
    <source>
        <dbReference type="SAM" id="MobiDB-lite"/>
    </source>
</evidence>